<proteinExistence type="predicted"/>
<organism evidence="1 2">
    <name type="scientific">Apibacter mensalis</name>
    <dbReference type="NCBI Taxonomy" id="1586267"/>
    <lineage>
        <taxon>Bacteria</taxon>
        <taxon>Pseudomonadati</taxon>
        <taxon>Bacteroidota</taxon>
        <taxon>Flavobacteriia</taxon>
        <taxon>Flavobacteriales</taxon>
        <taxon>Weeksellaceae</taxon>
        <taxon>Apibacter</taxon>
    </lineage>
</organism>
<keyword evidence="2" id="KW-1185">Reference proteome</keyword>
<dbReference type="STRING" id="1586267.GCA_001418685_01119"/>
<dbReference type="AlphaFoldDB" id="A0A0X3AM59"/>
<name>A0A0X3AM59_9FLAO</name>
<dbReference type="EMBL" id="FCOR01000006">
    <property type="protein sequence ID" value="CVK16269.1"/>
    <property type="molecule type" value="Genomic_DNA"/>
</dbReference>
<evidence type="ECO:0000313" key="2">
    <source>
        <dbReference type="Proteomes" id="UP000182761"/>
    </source>
</evidence>
<dbReference type="InterPro" id="IPR019854">
    <property type="entry name" value="Motility-assoc_prot_GldC"/>
</dbReference>
<gene>
    <name evidence="1" type="ORF">Ga0061079_10634</name>
</gene>
<sequence length="108" mass="12583">MKETEINFNVQLDENHIPEKIIWAAPDGGVVSAESKAILLSVWDDKVKEALRIDLWTKEMPIDEMKRFFHQVLHSLGDSYQRATDEEEIAEEIRKFAEYFADRSGIKM</sequence>
<protein>
    <submittedName>
        <fullName evidence="1">Gliding motility-associated protein GldC</fullName>
    </submittedName>
</protein>
<dbReference type="RefSeq" id="WP_055425474.1">
    <property type="nucleotide sequence ID" value="NZ_FCOR01000006.1"/>
</dbReference>
<dbReference type="Proteomes" id="UP000182761">
    <property type="component" value="Unassembled WGS sequence"/>
</dbReference>
<reference evidence="1 2" key="1">
    <citation type="submission" date="2016-01" db="EMBL/GenBank/DDBJ databases">
        <authorList>
            <person name="McClelland M."/>
            <person name="Jain A."/>
            <person name="Saraogi P."/>
            <person name="Mendelson R."/>
            <person name="Westerman R."/>
            <person name="SanMiguel P."/>
            <person name="Csonka L."/>
        </authorList>
    </citation>
    <scope>NUCLEOTIDE SEQUENCE [LARGE SCALE GENOMIC DNA]</scope>
    <source>
        <strain evidence="1 2">R-53146</strain>
    </source>
</reference>
<dbReference type="OrthoDB" id="893422at2"/>
<evidence type="ECO:0000313" key="1">
    <source>
        <dbReference type="EMBL" id="CVK16269.1"/>
    </source>
</evidence>
<dbReference type="NCBIfam" id="TIGR03515">
    <property type="entry name" value="GldC"/>
    <property type="match status" value="1"/>
</dbReference>
<accession>A0A0X3AM59</accession>
<dbReference type="Pfam" id="PF19937">
    <property type="entry name" value="GldC-like"/>
    <property type="match status" value="1"/>
</dbReference>